<feature type="transmembrane region" description="Helical" evidence="2">
    <location>
        <begin position="71"/>
        <end position="89"/>
    </location>
</feature>
<keyword evidence="2" id="KW-0812">Transmembrane</keyword>
<dbReference type="Proteomes" id="UP000002714">
    <property type="component" value="Chromosome"/>
</dbReference>
<keyword evidence="2" id="KW-0472">Membrane</keyword>
<keyword evidence="1" id="KW-0175">Coiled coil</keyword>
<dbReference type="AlphaFoldDB" id="Q30SE5"/>
<evidence type="ECO:0000256" key="2">
    <source>
        <dbReference type="SAM" id="Phobius"/>
    </source>
</evidence>
<dbReference type="KEGG" id="tdn:Suden_0807"/>
<dbReference type="HOGENOM" id="CLU_1642859_0_0_7"/>
<dbReference type="EMBL" id="CP000153">
    <property type="protein sequence ID" value="ABB44086.1"/>
    <property type="molecule type" value="Genomic_DNA"/>
</dbReference>
<protein>
    <submittedName>
        <fullName evidence="3">Uncharacterized protein</fullName>
    </submittedName>
</protein>
<keyword evidence="4" id="KW-1185">Reference proteome</keyword>
<reference evidence="3 4" key="1">
    <citation type="journal article" date="2008" name="Appl. Environ. Microbiol.">
        <title>Genome of the epsilonproteobacterial chemolithoautotroph Sulfurimonas denitrificans.</title>
        <authorList>
            <person name="Sievert S.M."/>
            <person name="Scott K.M."/>
            <person name="Klotz M.G."/>
            <person name="Chain P.S.G."/>
            <person name="Hauser L.J."/>
            <person name="Hemp J."/>
            <person name="Huegler M."/>
            <person name="Land M."/>
            <person name="Lapidus A."/>
            <person name="Larimer F.W."/>
            <person name="Lucas S."/>
            <person name="Malfatti S.A."/>
            <person name="Meyer F."/>
            <person name="Paulsen I.T."/>
            <person name="Ren Q."/>
            <person name="Simon J."/>
            <person name="Bailey K."/>
            <person name="Diaz E."/>
            <person name="Fitzpatrick K.A."/>
            <person name="Glover B."/>
            <person name="Gwatney N."/>
            <person name="Korajkic A."/>
            <person name="Long A."/>
            <person name="Mobberley J.M."/>
            <person name="Pantry S.N."/>
            <person name="Pazder G."/>
            <person name="Peterson S."/>
            <person name="Quintanilla J.D."/>
            <person name="Sprinkle R."/>
            <person name="Stephens J."/>
            <person name="Thomas P."/>
            <person name="Vaughn R."/>
            <person name="Weber M.J."/>
            <person name="Wooten L.L."/>
        </authorList>
    </citation>
    <scope>NUCLEOTIDE SEQUENCE [LARGE SCALE GENOMIC DNA]</scope>
    <source>
        <strain evidence="4">ATCC 33889 / DSM 1251</strain>
    </source>
</reference>
<name>Q30SE5_SULDN</name>
<feature type="transmembrane region" description="Helical" evidence="2">
    <location>
        <begin position="44"/>
        <end position="65"/>
    </location>
</feature>
<proteinExistence type="predicted"/>
<sequence length="161" mass="19084">MKKIFVKFENILNFKFIATVFFILLLHIIYMLTPLSFGIFSEDFAMALYQIPIIGKGLFYIYYWLFNDMMINYFVEGLIFGNVIAFLIFERIKLQVALKNHQQLITIYKSTISQKEKQNLLLKAEVEDTKEELENYYDEADENEKTKIQDDLPEIETCSTN</sequence>
<feature type="transmembrane region" description="Helical" evidence="2">
    <location>
        <begin position="12"/>
        <end position="32"/>
    </location>
</feature>
<keyword evidence="2" id="KW-1133">Transmembrane helix</keyword>
<organism evidence="3 4">
    <name type="scientific">Sulfurimonas denitrificans (strain ATCC 33889 / DSM 1251)</name>
    <name type="common">Thiomicrospira denitrificans (strain ATCC 33889 / DSM 1251)</name>
    <dbReference type="NCBI Taxonomy" id="326298"/>
    <lineage>
        <taxon>Bacteria</taxon>
        <taxon>Pseudomonadati</taxon>
        <taxon>Campylobacterota</taxon>
        <taxon>Epsilonproteobacteria</taxon>
        <taxon>Campylobacterales</taxon>
        <taxon>Sulfurimonadaceae</taxon>
        <taxon>Sulfurimonas</taxon>
    </lineage>
</organism>
<evidence type="ECO:0000313" key="4">
    <source>
        <dbReference type="Proteomes" id="UP000002714"/>
    </source>
</evidence>
<accession>Q30SE5</accession>
<evidence type="ECO:0000256" key="1">
    <source>
        <dbReference type="SAM" id="Coils"/>
    </source>
</evidence>
<evidence type="ECO:0000313" key="3">
    <source>
        <dbReference type="EMBL" id="ABB44086.1"/>
    </source>
</evidence>
<feature type="coiled-coil region" evidence="1">
    <location>
        <begin position="112"/>
        <end position="146"/>
    </location>
</feature>
<dbReference type="RefSeq" id="WP_011372439.1">
    <property type="nucleotide sequence ID" value="NC_007575.1"/>
</dbReference>
<gene>
    <name evidence="3" type="ordered locus">Suden_0807</name>
</gene>
<dbReference type="STRING" id="326298.Suden_0807"/>